<sequence>MEPKVKIFNRYTDLTALIDILTKKRIVLLDPNNWDDQNDVFFMSTYKEKMKLQTLLALCFTTKYETYHHWSVFASGNAGVCIRFKRSELTECLNNVDGVKFQPVKYKEISTLKDADLSLSDVPFLKRYPYKDEEEYRAIYESDKTEFIKEIPFDISIIDRIVLSPWLPESLLETVRTTIKNIKGCSDVKVYKTTLLSNPKWKQHIEQLV</sequence>
<organism evidence="1 2">
    <name type="scientific">Photobacterium phosphoreum</name>
    <dbReference type="NCBI Taxonomy" id="659"/>
    <lineage>
        <taxon>Bacteria</taxon>
        <taxon>Pseudomonadati</taxon>
        <taxon>Pseudomonadota</taxon>
        <taxon>Gammaproteobacteria</taxon>
        <taxon>Vibrionales</taxon>
        <taxon>Vibrionaceae</taxon>
        <taxon>Photobacterium</taxon>
    </lineage>
</organism>
<dbReference type="EMBL" id="WMCP01000012">
    <property type="protein sequence ID" value="MCF2302297.1"/>
    <property type="molecule type" value="Genomic_DNA"/>
</dbReference>
<name>A0AAW4ZME7_PHOPO</name>
<accession>A0AAW4ZME7</accession>
<protein>
    <submittedName>
        <fullName evidence="1">DUF2971 domain-containing protein</fullName>
    </submittedName>
</protein>
<reference evidence="1" key="1">
    <citation type="submission" date="2019-11" db="EMBL/GenBank/DDBJ databases">
        <title>Comparative genomics of photobacteria reveal adaptation to distinct habitats.</title>
        <authorList>
            <person name="Fuertes-Perez S."/>
            <person name="Hilgarth M."/>
            <person name="Vogel R.F."/>
        </authorList>
    </citation>
    <scope>NUCLEOTIDE SEQUENCE</scope>
    <source>
        <strain evidence="1">TMW2.2145</strain>
    </source>
</reference>
<dbReference type="Proteomes" id="UP000813876">
    <property type="component" value="Unassembled WGS sequence"/>
</dbReference>
<dbReference type="AlphaFoldDB" id="A0AAW4ZME7"/>
<evidence type="ECO:0000313" key="1">
    <source>
        <dbReference type="EMBL" id="MCF2302297.1"/>
    </source>
</evidence>
<comment type="caution">
    <text evidence="1">The sequence shown here is derived from an EMBL/GenBank/DDBJ whole genome shotgun (WGS) entry which is preliminary data.</text>
</comment>
<dbReference type="RefSeq" id="WP_232581280.1">
    <property type="nucleotide sequence ID" value="NZ_WMCP01000012.1"/>
</dbReference>
<gene>
    <name evidence="1" type="ORF">GLP33_11200</name>
</gene>
<evidence type="ECO:0000313" key="2">
    <source>
        <dbReference type="Proteomes" id="UP000813876"/>
    </source>
</evidence>
<proteinExistence type="predicted"/>